<evidence type="ECO:0000313" key="2">
    <source>
        <dbReference type="Proteomes" id="UP000790377"/>
    </source>
</evidence>
<dbReference type="Proteomes" id="UP000790377">
    <property type="component" value="Unassembled WGS sequence"/>
</dbReference>
<evidence type="ECO:0000313" key="1">
    <source>
        <dbReference type="EMBL" id="KAH7913078.1"/>
    </source>
</evidence>
<proteinExistence type="predicted"/>
<organism evidence="1 2">
    <name type="scientific">Hygrophoropsis aurantiaca</name>
    <dbReference type="NCBI Taxonomy" id="72124"/>
    <lineage>
        <taxon>Eukaryota</taxon>
        <taxon>Fungi</taxon>
        <taxon>Dikarya</taxon>
        <taxon>Basidiomycota</taxon>
        <taxon>Agaricomycotina</taxon>
        <taxon>Agaricomycetes</taxon>
        <taxon>Agaricomycetidae</taxon>
        <taxon>Boletales</taxon>
        <taxon>Coniophorineae</taxon>
        <taxon>Hygrophoropsidaceae</taxon>
        <taxon>Hygrophoropsis</taxon>
    </lineage>
</organism>
<reference evidence="1" key="1">
    <citation type="journal article" date="2021" name="New Phytol.">
        <title>Evolutionary innovations through gain and loss of genes in the ectomycorrhizal Boletales.</title>
        <authorList>
            <person name="Wu G."/>
            <person name="Miyauchi S."/>
            <person name="Morin E."/>
            <person name="Kuo A."/>
            <person name="Drula E."/>
            <person name="Varga T."/>
            <person name="Kohler A."/>
            <person name="Feng B."/>
            <person name="Cao Y."/>
            <person name="Lipzen A."/>
            <person name="Daum C."/>
            <person name="Hundley H."/>
            <person name="Pangilinan J."/>
            <person name="Johnson J."/>
            <person name="Barry K."/>
            <person name="LaButti K."/>
            <person name="Ng V."/>
            <person name="Ahrendt S."/>
            <person name="Min B."/>
            <person name="Choi I.G."/>
            <person name="Park H."/>
            <person name="Plett J.M."/>
            <person name="Magnuson J."/>
            <person name="Spatafora J.W."/>
            <person name="Nagy L.G."/>
            <person name="Henrissat B."/>
            <person name="Grigoriev I.V."/>
            <person name="Yang Z.L."/>
            <person name="Xu J."/>
            <person name="Martin F.M."/>
        </authorList>
    </citation>
    <scope>NUCLEOTIDE SEQUENCE</scope>
    <source>
        <strain evidence="1">ATCC 28755</strain>
    </source>
</reference>
<comment type="caution">
    <text evidence="1">The sequence shown here is derived from an EMBL/GenBank/DDBJ whole genome shotgun (WGS) entry which is preliminary data.</text>
</comment>
<name>A0ACB8AJZ9_9AGAM</name>
<keyword evidence="2" id="KW-1185">Reference proteome</keyword>
<dbReference type="EMBL" id="MU267638">
    <property type="protein sequence ID" value="KAH7913078.1"/>
    <property type="molecule type" value="Genomic_DNA"/>
</dbReference>
<protein>
    <submittedName>
        <fullName evidence="1">Velvet factor-domain-containing protein</fullName>
    </submittedName>
</protein>
<gene>
    <name evidence="1" type="ORF">BJ138DRAFT_1146992</name>
</gene>
<accession>A0ACB8AJZ9</accession>
<sequence>MPTSSLDSSYWSRESSWEVPSPKNGSNSRCGSAMHSPHAHPSTLPLSAANEDLSSRLMRPITPIMPVKCISSNYKKLFHEIPCESARTSPKSVASSDHSSTQSPPSAWSLPSQSESSNQSTAWSQTPTNDRGSPTANQYTLGQPRPQPSSFLNEGQTRSYHLDVVQHPQRTAEFGSASLSRLPLAPPVVVQLIVRDRFGNSVIPEMELPFLIAHLSLFSDDGSRALDMGSSPTGGAPPRRLLYGNLVSSPQKLRDLQGRLGLYFLFPDVSIRWRGRFQLGISLLRISETDSSGVMSIAAQGTVLAQARTRPFDVLAHENYVAPAQTRFTQSLLRQGARIHAFTPNSP</sequence>